<dbReference type="eggNOG" id="COG4191">
    <property type="taxonomic scope" value="Bacteria"/>
</dbReference>
<dbReference type="AlphaFoldDB" id="F6DCI5"/>
<dbReference type="InterPro" id="IPR036890">
    <property type="entry name" value="HATPase_C_sf"/>
</dbReference>
<dbReference type="STRING" id="717773.Thicy_0799"/>
<dbReference type="PANTHER" id="PTHR44936">
    <property type="entry name" value="SENSOR PROTEIN CREC"/>
    <property type="match status" value="1"/>
</dbReference>
<dbReference type="InterPro" id="IPR003594">
    <property type="entry name" value="HATPase_dom"/>
</dbReference>
<evidence type="ECO:0000256" key="1">
    <source>
        <dbReference type="ARBA" id="ARBA00000085"/>
    </source>
</evidence>
<keyword evidence="7" id="KW-0472">Membrane</keyword>
<keyword evidence="7" id="KW-1133">Transmembrane helix</keyword>
<dbReference type="PANTHER" id="PTHR44936:SF9">
    <property type="entry name" value="SENSOR PROTEIN CREC"/>
    <property type="match status" value="1"/>
</dbReference>
<evidence type="ECO:0000256" key="3">
    <source>
        <dbReference type="ARBA" id="ARBA00022553"/>
    </source>
</evidence>
<proteinExistence type="predicted"/>
<dbReference type="EC" id="2.7.13.3" evidence="2"/>
<keyword evidence="10" id="KW-1185">Reference proteome</keyword>
<dbReference type="Gene3D" id="3.30.565.10">
    <property type="entry name" value="Histidine kinase-like ATPase, C-terminal domain"/>
    <property type="match status" value="1"/>
</dbReference>
<evidence type="ECO:0000313" key="9">
    <source>
        <dbReference type="EMBL" id="AEG31571.1"/>
    </source>
</evidence>
<keyword evidence="4" id="KW-0808">Transferase</keyword>
<evidence type="ECO:0000256" key="7">
    <source>
        <dbReference type="SAM" id="Phobius"/>
    </source>
</evidence>
<evidence type="ECO:0000256" key="6">
    <source>
        <dbReference type="ARBA" id="ARBA00023012"/>
    </source>
</evidence>
<evidence type="ECO:0000256" key="2">
    <source>
        <dbReference type="ARBA" id="ARBA00012438"/>
    </source>
</evidence>
<feature type="domain" description="Histidine kinase" evidence="8">
    <location>
        <begin position="293"/>
        <end position="526"/>
    </location>
</feature>
<name>F6DCI5_THICA</name>
<evidence type="ECO:0000313" key="10">
    <source>
        <dbReference type="Proteomes" id="UP000009232"/>
    </source>
</evidence>
<protein>
    <recommendedName>
        <fullName evidence="2">histidine kinase</fullName>
        <ecNumber evidence="2">2.7.13.3</ecNumber>
    </recommendedName>
</protein>
<dbReference type="SUPFAM" id="SSF55874">
    <property type="entry name" value="ATPase domain of HSP90 chaperone/DNA topoisomerase II/histidine kinase"/>
    <property type="match status" value="1"/>
</dbReference>
<dbReference type="InterPro" id="IPR050980">
    <property type="entry name" value="2C_sensor_his_kinase"/>
</dbReference>
<dbReference type="SMART" id="SM00387">
    <property type="entry name" value="HATPase_c"/>
    <property type="match status" value="1"/>
</dbReference>
<dbReference type="GO" id="GO:0004673">
    <property type="term" value="F:protein histidine kinase activity"/>
    <property type="evidence" value="ECO:0007669"/>
    <property type="project" value="UniProtKB-EC"/>
</dbReference>
<evidence type="ECO:0000256" key="5">
    <source>
        <dbReference type="ARBA" id="ARBA00022777"/>
    </source>
</evidence>
<dbReference type="OrthoDB" id="6735159at2"/>
<dbReference type="KEGG" id="tcy:Thicy_0799"/>
<dbReference type="Proteomes" id="UP000009232">
    <property type="component" value="Chromosome"/>
</dbReference>
<keyword evidence="7" id="KW-0812">Transmembrane</keyword>
<dbReference type="HOGENOM" id="CLU_524717_0_0_6"/>
<feature type="transmembrane region" description="Helical" evidence="7">
    <location>
        <begin position="204"/>
        <end position="227"/>
    </location>
</feature>
<dbReference type="InterPro" id="IPR005467">
    <property type="entry name" value="His_kinase_dom"/>
</dbReference>
<keyword evidence="6" id="KW-0902">Two-component regulatory system</keyword>
<organism evidence="9 10">
    <name type="scientific">Thiomicrospira cyclica (strain DSM 14477 / JCM 11371 / ALM1)</name>
    <name type="common">Thioalkalimicrobium cyclicum</name>
    <dbReference type="NCBI Taxonomy" id="717773"/>
    <lineage>
        <taxon>Bacteria</taxon>
        <taxon>Pseudomonadati</taxon>
        <taxon>Pseudomonadota</taxon>
        <taxon>Gammaproteobacteria</taxon>
        <taxon>Thiotrichales</taxon>
        <taxon>Piscirickettsiaceae</taxon>
        <taxon>Thiomicrospira</taxon>
    </lineage>
</organism>
<reference evidence="9 10" key="1">
    <citation type="submission" date="2011-05" db="EMBL/GenBank/DDBJ databases">
        <title>Complete sequence of Thioalkalimicrobium cyclicum ALM1.</title>
        <authorList>
            <consortium name="US DOE Joint Genome Institute"/>
            <person name="Lucas S."/>
            <person name="Han J."/>
            <person name="Lapidus A."/>
            <person name="Cheng J.-F."/>
            <person name="Goodwin L."/>
            <person name="Pitluck S."/>
            <person name="Peters L."/>
            <person name="Mikhailova N."/>
            <person name="Davenport K."/>
            <person name="Han C."/>
            <person name="Tapia R."/>
            <person name="Land M."/>
            <person name="Hauser L."/>
            <person name="Kyrpides N."/>
            <person name="Ivanova N."/>
            <person name="Pagani I."/>
            <person name="Kappler U."/>
            <person name="Woyke T."/>
        </authorList>
    </citation>
    <scope>NUCLEOTIDE SEQUENCE [LARGE SCALE GENOMIC DNA]</scope>
    <source>
        <strain evidence="10">DSM 14477 / JCM 11371 / ALM1</strain>
    </source>
</reference>
<feature type="transmembrane region" description="Helical" evidence="7">
    <location>
        <begin position="12"/>
        <end position="31"/>
    </location>
</feature>
<dbReference type="EMBL" id="CP002776">
    <property type="protein sequence ID" value="AEG31571.1"/>
    <property type="molecule type" value="Genomic_DNA"/>
</dbReference>
<keyword evidence="3" id="KW-0597">Phosphoprotein</keyword>
<keyword evidence="5 9" id="KW-0418">Kinase</keyword>
<dbReference type="PROSITE" id="PS50109">
    <property type="entry name" value="HIS_KIN"/>
    <property type="match status" value="1"/>
</dbReference>
<dbReference type="Pfam" id="PF02518">
    <property type="entry name" value="HATPase_c"/>
    <property type="match status" value="1"/>
</dbReference>
<evidence type="ECO:0000256" key="4">
    <source>
        <dbReference type="ARBA" id="ARBA00022679"/>
    </source>
</evidence>
<sequence>MAPLKISLKQQFMLVVLLLLLLPIMVFKFSLDVQNQELKNQMSNDLQSAKALSLLLTATHNSLSETSTETWAKQLTFLDQTLNLDSEHQTIWLLNDHGQVFYVYGDLTPRLSLGLYGLWQRFLLRWQPIIQQTPRVQDDAFDQLIEDSLSGQTVQAIRQEGLFPASLMTSTPLQLADAEGTSHLGVIIFEQTLTTLIDRSIGGLFAFLLALMILLVIWGLAVIALAAHVSWRIGRLQQALKQGVVSLKTYNQACYQPPLLPINDEIQQLNDDIAQLFKQISDYQRYLASLPSTLNHELHNPLNRLNLALARLPIDAAQKQPFEQAIAQITDITQRLTEAQNLKASIANTQLQRTNLVPRLNDYFSQVIDYIGQDKVIYQPFQAQTAWVMADSFLIEQLFDKLIDNAVAFNADPAPIRISCELTVREHHDVALVVRICNQGPAWPTHVDPRTEFFSMRESFDKISISHNADHLDTDKPHLGLGLHLADLIAKRHNGHLLLTDYITTSSSHSKDPIGVCVALVLPRLRL</sequence>
<accession>F6DCI5</accession>
<evidence type="ECO:0000259" key="8">
    <source>
        <dbReference type="PROSITE" id="PS50109"/>
    </source>
</evidence>
<dbReference type="GO" id="GO:0000160">
    <property type="term" value="P:phosphorelay signal transduction system"/>
    <property type="evidence" value="ECO:0007669"/>
    <property type="project" value="UniProtKB-KW"/>
</dbReference>
<comment type="catalytic activity">
    <reaction evidence="1">
        <text>ATP + protein L-histidine = ADP + protein N-phospho-L-histidine.</text>
        <dbReference type="EC" id="2.7.13.3"/>
    </reaction>
</comment>
<gene>
    <name evidence="9" type="ordered locus">Thicy_0799</name>
</gene>